<protein>
    <recommendedName>
        <fullName evidence="1">PPM-type phosphatase domain-containing protein</fullName>
    </recommendedName>
</protein>
<sequence length="479" mass="52128">MLSPEGELKISFGYQCNSDRGVPCNEIHRTSSFSCLSGAALSANATLANTNICNGVIGEEILPSLDSPKSFRKVPSSSSFPKLDILSSSVHSSLSNLSCSPSTPSNMLEYDPCSLKSMSAPSRSEGFLNAMEVQVAGGAAGEDRVQAVCSEEKGWLFCAIYDGFNGRDAADFLAGTLYDTIINMLCWDLEPDSIKVSDDVDMGGSFQYNLDDKASPKSFSQTVLDGLQHVLSQVENDFLYMVEQEMEERPDLVSVGSCVLLVLIHGNHLYTLNLGDSRAVLATCSTDNRMSGNERLKPIQLTDSHTVDNEAERARILADHPDDPKTVVAGKVKGKLKVTRALGAGYLKKKNLNDALIGILRVRDLTSPPYISTDPSLNVHKISDSDQFVIVGSDGLFDFFSNDEAVKLVESYILRNPFGDPAKFLIEQLVARAADSAGFSMEELMNVPDGRRRKYHDDVTVIVIILGMHQRTSKASICI</sequence>
<dbReference type="EMBL" id="CM003610">
    <property type="protein sequence ID" value="KYP62459.1"/>
    <property type="molecule type" value="Genomic_DNA"/>
</dbReference>
<accession>A0A151T5Y3</accession>
<dbReference type="InterPro" id="IPR036457">
    <property type="entry name" value="PPM-type-like_dom_sf"/>
</dbReference>
<dbReference type="STRING" id="3821.A0A151T5Y3"/>
<dbReference type="Gene3D" id="3.60.40.10">
    <property type="entry name" value="PPM-type phosphatase domain"/>
    <property type="match status" value="1"/>
</dbReference>
<dbReference type="InterPro" id="IPR015655">
    <property type="entry name" value="PP2C"/>
</dbReference>
<dbReference type="PANTHER" id="PTHR13832">
    <property type="entry name" value="PROTEIN PHOSPHATASE 2C"/>
    <property type="match status" value="1"/>
</dbReference>
<feature type="domain" description="PPM-type phosphatase" evidence="1">
    <location>
        <begin position="127"/>
        <end position="466"/>
    </location>
</feature>
<keyword evidence="3" id="KW-1185">Reference proteome</keyword>
<dbReference type="GO" id="GO:0004722">
    <property type="term" value="F:protein serine/threonine phosphatase activity"/>
    <property type="evidence" value="ECO:0007669"/>
    <property type="project" value="InterPro"/>
</dbReference>
<dbReference type="AlphaFoldDB" id="A0A151T5Y3"/>
<dbReference type="InterPro" id="IPR001932">
    <property type="entry name" value="PPM-type_phosphatase-like_dom"/>
</dbReference>
<dbReference type="Gramene" id="C.cajan_16509.t">
    <property type="protein sequence ID" value="C.cajan_16509.t"/>
    <property type="gene ID" value="C.cajan_16509"/>
</dbReference>
<evidence type="ECO:0000259" key="1">
    <source>
        <dbReference type="PROSITE" id="PS51746"/>
    </source>
</evidence>
<dbReference type="OMA" id="NLLDWEM"/>
<organism evidence="2 3">
    <name type="scientific">Cajanus cajan</name>
    <name type="common">Pigeon pea</name>
    <name type="synonym">Cajanus indicus</name>
    <dbReference type="NCBI Taxonomy" id="3821"/>
    <lineage>
        <taxon>Eukaryota</taxon>
        <taxon>Viridiplantae</taxon>
        <taxon>Streptophyta</taxon>
        <taxon>Embryophyta</taxon>
        <taxon>Tracheophyta</taxon>
        <taxon>Spermatophyta</taxon>
        <taxon>Magnoliopsida</taxon>
        <taxon>eudicotyledons</taxon>
        <taxon>Gunneridae</taxon>
        <taxon>Pentapetalae</taxon>
        <taxon>rosids</taxon>
        <taxon>fabids</taxon>
        <taxon>Fabales</taxon>
        <taxon>Fabaceae</taxon>
        <taxon>Papilionoideae</taxon>
        <taxon>50 kb inversion clade</taxon>
        <taxon>NPAAA clade</taxon>
        <taxon>indigoferoid/millettioid clade</taxon>
        <taxon>Phaseoleae</taxon>
        <taxon>Cajanus</taxon>
    </lineage>
</organism>
<gene>
    <name evidence="2" type="ORF">KK1_016992</name>
</gene>
<dbReference type="SUPFAM" id="SSF81606">
    <property type="entry name" value="PP2C-like"/>
    <property type="match status" value="1"/>
</dbReference>
<dbReference type="Proteomes" id="UP000075243">
    <property type="component" value="Chromosome 8"/>
</dbReference>
<dbReference type="PROSITE" id="PS51746">
    <property type="entry name" value="PPM_2"/>
    <property type="match status" value="1"/>
</dbReference>
<reference evidence="2 3" key="1">
    <citation type="journal article" date="2012" name="Nat. Biotechnol.">
        <title>Draft genome sequence of pigeonpea (Cajanus cajan), an orphan legume crop of resource-poor farmers.</title>
        <authorList>
            <person name="Varshney R.K."/>
            <person name="Chen W."/>
            <person name="Li Y."/>
            <person name="Bharti A.K."/>
            <person name="Saxena R.K."/>
            <person name="Schlueter J.A."/>
            <person name="Donoghue M.T."/>
            <person name="Azam S."/>
            <person name="Fan G."/>
            <person name="Whaley A.M."/>
            <person name="Farmer A.D."/>
            <person name="Sheridan J."/>
            <person name="Iwata A."/>
            <person name="Tuteja R."/>
            <person name="Penmetsa R.V."/>
            <person name="Wu W."/>
            <person name="Upadhyaya H.D."/>
            <person name="Yang S.P."/>
            <person name="Shah T."/>
            <person name="Saxena K.B."/>
            <person name="Michael T."/>
            <person name="McCombie W.R."/>
            <person name="Yang B."/>
            <person name="Zhang G."/>
            <person name="Yang H."/>
            <person name="Wang J."/>
            <person name="Spillane C."/>
            <person name="Cook D.R."/>
            <person name="May G.D."/>
            <person name="Xu X."/>
            <person name="Jackson S.A."/>
        </authorList>
    </citation>
    <scope>NUCLEOTIDE SEQUENCE [LARGE SCALE GENOMIC DNA]</scope>
    <source>
        <strain evidence="3">cv. Asha</strain>
    </source>
</reference>
<dbReference type="Pfam" id="PF00481">
    <property type="entry name" value="PP2C"/>
    <property type="match status" value="1"/>
</dbReference>
<evidence type="ECO:0000313" key="2">
    <source>
        <dbReference type="EMBL" id="KYP62459.1"/>
    </source>
</evidence>
<evidence type="ECO:0000313" key="3">
    <source>
        <dbReference type="Proteomes" id="UP000075243"/>
    </source>
</evidence>
<proteinExistence type="predicted"/>
<dbReference type="SMART" id="SM00332">
    <property type="entry name" value="PP2Cc"/>
    <property type="match status" value="1"/>
</dbReference>
<dbReference type="CDD" id="cd00143">
    <property type="entry name" value="PP2Cc"/>
    <property type="match status" value="1"/>
</dbReference>
<dbReference type="PANTHER" id="PTHR13832:SF550">
    <property type="entry name" value="PROTEIN PHOSPHATASE 2C 40-RELATED"/>
    <property type="match status" value="1"/>
</dbReference>
<name>A0A151T5Y3_CAJCA</name>